<dbReference type="SUPFAM" id="SSF109604">
    <property type="entry name" value="HD-domain/PDEase-like"/>
    <property type="match status" value="1"/>
</dbReference>
<dbReference type="Gene3D" id="1.10.3210.10">
    <property type="entry name" value="Hypothetical protein af1432"/>
    <property type="match status" value="1"/>
</dbReference>
<dbReference type="Proteomes" id="UP000183868">
    <property type="component" value="Chromosome"/>
</dbReference>
<protein>
    <submittedName>
        <fullName evidence="1">HD domain-containing protein</fullName>
    </submittedName>
    <submittedName>
        <fullName evidence="2">Metal dependent phosphohydrolase</fullName>
    </submittedName>
</protein>
<dbReference type="EMBL" id="CM001402">
    <property type="protein sequence ID" value="EHO40858.1"/>
    <property type="molecule type" value="Genomic_DNA"/>
</dbReference>
<dbReference type="AlphaFoldDB" id="H1XXY3"/>
<evidence type="ECO:0000313" key="3">
    <source>
        <dbReference type="Proteomes" id="UP000004671"/>
    </source>
</evidence>
<evidence type="ECO:0000313" key="1">
    <source>
        <dbReference type="EMBL" id="APF20641.1"/>
    </source>
</evidence>
<gene>
    <name evidence="1" type="ORF">Cabys_3896</name>
    <name evidence="2" type="ORF">Calab_1232</name>
</gene>
<dbReference type="EMBL" id="CP018099">
    <property type="protein sequence ID" value="APF20641.1"/>
    <property type="molecule type" value="Genomic_DNA"/>
</dbReference>
<proteinExistence type="predicted"/>
<dbReference type="PANTHER" id="PTHR46246:SF1">
    <property type="entry name" value="GUANOSINE-3',5'-BIS(DIPHOSPHATE) 3'-PYROPHOSPHOHYDROLASE MESH1"/>
    <property type="match status" value="1"/>
</dbReference>
<keyword evidence="3" id="KW-1185">Reference proteome</keyword>
<name>H1XXY3_CALAY</name>
<dbReference type="GO" id="GO:0008893">
    <property type="term" value="F:guanosine-3',5'-bis(diphosphate) 3'-diphosphatase activity"/>
    <property type="evidence" value="ECO:0007669"/>
    <property type="project" value="TreeGrafter"/>
</dbReference>
<dbReference type="STRING" id="880073.Cabys_3896"/>
<reference evidence="2 3" key="1">
    <citation type="submission" date="2011-09" db="EMBL/GenBank/DDBJ databases">
        <title>The permanent draft genome of Caldithrix abyssi DSM 13497.</title>
        <authorList>
            <consortium name="US DOE Joint Genome Institute (JGI-PGF)"/>
            <person name="Lucas S."/>
            <person name="Han J."/>
            <person name="Lapidus A."/>
            <person name="Bruce D."/>
            <person name="Goodwin L."/>
            <person name="Pitluck S."/>
            <person name="Peters L."/>
            <person name="Kyrpides N."/>
            <person name="Mavromatis K."/>
            <person name="Ivanova N."/>
            <person name="Mikhailova N."/>
            <person name="Chertkov O."/>
            <person name="Detter J.C."/>
            <person name="Tapia R."/>
            <person name="Han C."/>
            <person name="Land M."/>
            <person name="Hauser L."/>
            <person name="Markowitz V."/>
            <person name="Cheng J.-F."/>
            <person name="Hugenholtz P."/>
            <person name="Woyke T."/>
            <person name="Wu D."/>
            <person name="Spring S."/>
            <person name="Brambilla E."/>
            <person name="Klenk H.-P."/>
            <person name="Eisen J.A."/>
        </authorList>
    </citation>
    <scope>NUCLEOTIDE SEQUENCE [LARGE SCALE GENOMIC DNA]</scope>
    <source>
        <strain evidence="2 3">DSM 13497</strain>
    </source>
</reference>
<dbReference type="KEGG" id="caby:Cabys_3896"/>
<reference evidence="1 4" key="2">
    <citation type="submission" date="2016-11" db="EMBL/GenBank/DDBJ databases">
        <title>Genomic analysis of Caldithrix abyssi and proposal of a novel bacterial phylum Caldithrichaeota.</title>
        <authorList>
            <person name="Kublanov I."/>
            <person name="Sigalova O."/>
            <person name="Gavrilov S."/>
            <person name="Lebedinsky A."/>
            <person name="Ivanova N."/>
            <person name="Daum C."/>
            <person name="Reddy T."/>
            <person name="Klenk H.P."/>
            <person name="Goker M."/>
            <person name="Reva O."/>
            <person name="Miroshnichenko M."/>
            <person name="Kyprides N."/>
            <person name="Woyke T."/>
            <person name="Gelfand M."/>
        </authorList>
    </citation>
    <scope>NUCLEOTIDE SEQUENCE [LARGE SCALE GENOMIC DNA]</scope>
    <source>
        <strain evidence="1 4">LF13</strain>
    </source>
</reference>
<dbReference type="eggNOG" id="COG0317">
    <property type="taxonomic scope" value="Bacteria"/>
</dbReference>
<dbReference type="InterPro" id="IPR052194">
    <property type="entry name" value="MESH1"/>
</dbReference>
<evidence type="ECO:0000313" key="4">
    <source>
        <dbReference type="Proteomes" id="UP000183868"/>
    </source>
</evidence>
<organism evidence="2 3">
    <name type="scientific">Caldithrix abyssi DSM 13497</name>
    <dbReference type="NCBI Taxonomy" id="880073"/>
    <lineage>
        <taxon>Bacteria</taxon>
        <taxon>Pseudomonadati</taxon>
        <taxon>Calditrichota</taxon>
        <taxon>Calditrichia</taxon>
        <taxon>Calditrichales</taxon>
        <taxon>Calditrichaceae</taxon>
        <taxon>Caldithrix</taxon>
    </lineage>
</organism>
<dbReference type="RefSeq" id="WP_006927917.1">
    <property type="nucleotide sequence ID" value="NZ_CM001402.1"/>
</dbReference>
<evidence type="ECO:0000313" key="2">
    <source>
        <dbReference type="EMBL" id="EHO40858.1"/>
    </source>
</evidence>
<sequence>MDALEAALKIALKAHAGQKDRAGMPYILHPLRVMHNVSGSNAKIVALLHDVLEDADCTLQELEEHGFSREVLNAVDCLTRRPGEDYFDYLQRIAKNPLAVQVKIADLNDNLDIKRLDVITEEDRRRLNKYLEALRMLLKK</sequence>
<accession>H1XXY3</accession>
<keyword evidence="2" id="KW-0378">Hydrolase</keyword>
<dbReference type="InParanoid" id="H1XXY3"/>
<dbReference type="PaxDb" id="880073-Calab_1232"/>
<dbReference type="HOGENOM" id="CLU_109398_2_0_0"/>
<dbReference type="Proteomes" id="UP000004671">
    <property type="component" value="Chromosome"/>
</dbReference>
<dbReference type="PANTHER" id="PTHR46246">
    <property type="entry name" value="GUANOSINE-3',5'-BIS(DIPHOSPHATE) 3'-PYROPHOSPHOHYDROLASE MESH1"/>
    <property type="match status" value="1"/>
</dbReference>
<dbReference type="OrthoDB" id="9802385at2"/>